<protein>
    <recommendedName>
        <fullName evidence="2">STAS domain-containing protein</fullName>
    </recommendedName>
</protein>
<keyword evidence="4" id="KW-1185">Reference proteome</keyword>
<evidence type="ECO:0000256" key="1">
    <source>
        <dbReference type="ARBA" id="ARBA00022527"/>
    </source>
</evidence>
<dbReference type="PANTHER" id="PTHR35526">
    <property type="entry name" value="ANTI-SIGMA-F FACTOR RSBW-RELATED"/>
    <property type="match status" value="1"/>
</dbReference>
<evidence type="ECO:0000259" key="2">
    <source>
        <dbReference type="PROSITE" id="PS50801"/>
    </source>
</evidence>
<dbReference type="Pfam" id="PF13581">
    <property type="entry name" value="HATPase_c_2"/>
    <property type="match status" value="1"/>
</dbReference>
<reference evidence="3 4" key="2">
    <citation type="journal article" date="2020" name="Microbiol. Resour. Announc.">
        <title>Antarctic desert soil bacteria exhibit high novel natural product potential, evaluated through long-read genome sequencing and comparative genomics.</title>
        <authorList>
            <person name="Benaud N."/>
            <person name="Edwards R.J."/>
            <person name="Amos T.G."/>
            <person name="D'Agostino P.M."/>
            <person name="Gutierrez-Chavez C."/>
            <person name="Montgomery K."/>
            <person name="Nicetic I."/>
            <person name="Ferrari B.C."/>
        </authorList>
    </citation>
    <scope>NUCLEOTIDE SEQUENCE [LARGE SCALE GENOMIC DNA]</scope>
    <source>
        <strain evidence="3 4">SPB151</strain>
    </source>
</reference>
<dbReference type="Gene3D" id="3.30.750.24">
    <property type="entry name" value="STAS domain"/>
    <property type="match status" value="1"/>
</dbReference>
<dbReference type="PANTHER" id="PTHR35526:SF3">
    <property type="entry name" value="ANTI-SIGMA-F FACTOR RSBW"/>
    <property type="match status" value="1"/>
</dbReference>
<dbReference type="GO" id="GO:0004674">
    <property type="term" value="F:protein serine/threonine kinase activity"/>
    <property type="evidence" value="ECO:0007669"/>
    <property type="project" value="UniProtKB-KW"/>
</dbReference>
<dbReference type="InterPro" id="IPR002645">
    <property type="entry name" value="STAS_dom"/>
</dbReference>
<proteinExistence type="predicted"/>
<dbReference type="RefSeq" id="WP_185442629.1">
    <property type="nucleotide sequence ID" value="NZ_CP043661.1"/>
</dbReference>
<keyword evidence="1" id="KW-0418">Kinase</keyword>
<dbReference type="PROSITE" id="PS50801">
    <property type="entry name" value="STAS"/>
    <property type="match status" value="1"/>
</dbReference>
<evidence type="ECO:0000313" key="4">
    <source>
        <dbReference type="Proteomes" id="UP000515563"/>
    </source>
</evidence>
<dbReference type="SUPFAM" id="SSF55874">
    <property type="entry name" value="ATPase domain of HSP90 chaperone/DNA topoisomerase II/histidine kinase"/>
    <property type="match status" value="1"/>
</dbReference>
<dbReference type="InterPro" id="IPR036890">
    <property type="entry name" value="HATPase_C_sf"/>
</dbReference>
<dbReference type="Proteomes" id="UP000515563">
    <property type="component" value="Chromosome"/>
</dbReference>
<sequence length="263" mass="28410">MSRGIPLQIALRTVGGAAVISPSGVLEVATAPRLRTFLFKTLADQPDAVIVQLQDLVLARSYTLSVFTAVARQTADWSGIPLILVTGQRNDRAIQLQSAIVARFIPVFADLASALASMHSPPARQLTRLRLAPEPHSARVARRFVAATCELWRCEDLVEDAVAIVSELIGNVVRHARTDADLRLELRRRLLTVAVSDGDPVFPIRRPPSTTRESGLGLGIVTHLATAWGASQTSTGGKVVWATIRLTPPNAKVAINNAWRNGQ</sequence>
<keyword evidence="1" id="KW-0808">Transferase</keyword>
<name>A0A7G6X2D7_9ACTN</name>
<evidence type="ECO:0000313" key="3">
    <source>
        <dbReference type="EMBL" id="QNE20402.1"/>
    </source>
</evidence>
<dbReference type="AlphaFoldDB" id="A0A7G6X2D7"/>
<organism evidence="3 4">
    <name type="scientific">Kribbella qitaiheensis</name>
    <dbReference type="NCBI Taxonomy" id="1544730"/>
    <lineage>
        <taxon>Bacteria</taxon>
        <taxon>Bacillati</taxon>
        <taxon>Actinomycetota</taxon>
        <taxon>Actinomycetes</taxon>
        <taxon>Propionibacteriales</taxon>
        <taxon>Kribbellaceae</taxon>
        <taxon>Kribbella</taxon>
    </lineage>
</organism>
<dbReference type="KEGG" id="kqi:F1D05_23960"/>
<dbReference type="SUPFAM" id="SSF52091">
    <property type="entry name" value="SpoIIaa-like"/>
    <property type="match status" value="1"/>
</dbReference>
<dbReference type="InterPro" id="IPR003594">
    <property type="entry name" value="HATPase_dom"/>
</dbReference>
<feature type="domain" description="STAS" evidence="2">
    <location>
        <begin position="7"/>
        <end position="118"/>
    </location>
</feature>
<reference evidence="4" key="1">
    <citation type="submission" date="2019-09" db="EMBL/GenBank/DDBJ databases">
        <title>Antimicrobial potential of Antarctic Bacteria.</title>
        <authorList>
            <person name="Benaud N."/>
            <person name="Edwards R.J."/>
            <person name="Ferrari B.C."/>
        </authorList>
    </citation>
    <scope>NUCLEOTIDE SEQUENCE [LARGE SCALE GENOMIC DNA]</scope>
    <source>
        <strain evidence="4">SPB151</strain>
    </source>
</reference>
<dbReference type="CDD" id="cd16936">
    <property type="entry name" value="HATPase_RsbW-like"/>
    <property type="match status" value="1"/>
</dbReference>
<dbReference type="EMBL" id="CP043661">
    <property type="protein sequence ID" value="QNE20402.1"/>
    <property type="molecule type" value="Genomic_DNA"/>
</dbReference>
<dbReference type="InterPro" id="IPR036513">
    <property type="entry name" value="STAS_dom_sf"/>
</dbReference>
<gene>
    <name evidence="3" type="ORF">F1D05_23960</name>
</gene>
<dbReference type="InterPro" id="IPR050267">
    <property type="entry name" value="Anti-sigma-factor_SerPK"/>
</dbReference>
<keyword evidence="1" id="KW-0723">Serine/threonine-protein kinase</keyword>
<accession>A0A7G6X2D7</accession>
<dbReference type="Gene3D" id="3.30.565.10">
    <property type="entry name" value="Histidine kinase-like ATPase, C-terminal domain"/>
    <property type="match status" value="1"/>
</dbReference>